<feature type="coiled-coil region" evidence="1">
    <location>
        <begin position="219"/>
        <end position="253"/>
    </location>
</feature>
<feature type="region of interest" description="Disordered" evidence="2">
    <location>
        <begin position="47"/>
        <end position="88"/>
    </location>
</feature>
<protein>
    <submittedName>
        <fullName evidence="3">Uncharacterized protein</fullName>
    </submittedName>
</protein>
<gene>
    <name evidence="3" type="ORF">D9C73_000610</name>
</gene>
<evidence type="ECO:0000313" key="3">
    <source>
        <dbReference type="EMBL" id="TKS66553.1"/>
    </source>
</evidence>
<feature type="compositionally biased region" description="Basic and acidic residues" evidence="2">
    <location>
        <begin position="50"/>
        <end position="60"/>
    </location>
</feature>
<feature type="compositionally biased region" description="Polar residues" evidence="2">
    <location>
        <begin position="379"/>
        <end position="390"/>
    </location>
</feature>
<feature type="compositionally biased region" description="Basic residues" evidence="2">
    <location>
        <begin position="409"/>
        <end position="420"/>
    </location>
</feature>
<evidence type="ECO:0000313" key="4">
    <source>
        <dbReference type="Proteomes" id="UP000298787"/>
    </source>
</evidence>
<accession>A0A4U5TY29</accession>
<keyword evidence="4" id="KW-1185">Reference proteome</keyword>
<feature type="coiled-coil region" evidence="1">
    <location>
        <begin position="105"/>
        <end position="132"/>
    </location>
</feature>
<feature type="region of interest" description="Disordered" evidence="2">
    <location>
        <begin position="268"/>
        <end position="420"/>
    </location>
</feature>
<feature type="compositionally biased region" description="Basic and acidic residues" evidence="2">
    <location>
        <begin position="310"/>
        <end position="339"/>
    </location>
</feature>
<evidence type="ECO:0000256" key="1">
    <source>
        <dbReference type="SAM" id="Coils"/>
    </source>
</evidence>
<feature type="compositionally biased region" description="Basic and acidic residues" evidence="2">
    <location>
        <begin position="391"/>
        <end position="406"/>
    </location>
</feature>
<organism evidence="3 4">
    <name type="scientific">Collichthys lucidus</name>
    <name type="common">Big head croaker</name>
    <name type="synonym">Sciaena lucida</name>
    <dbReference type="NCBI Taxonomy" id="240159"/>
    <lineage>
        <taxon>Eukaryota</taxon>
        <taxon>Metazoa</taxon>
        <taxon>Chordata</taxon>
        <taxon>Craniata</taxon>
        <taxon>Vertebrata</taxon>
        <taxon>Euteleostomi</taxon>
        <taxon>Actinopterygii</taxon>
        <taxon>Neopterygii</taxon>
        <taxon>Teleostei</taxon>
        <taxon>Neoteleostei</taxon>
        <taxon>Acanthomorphata</taxon>
        <taxon>Eupercaria</taxon>
        <taxon>Sciaenidae</taxon>
        <taxon>Collichthys</taxon>
    </lineage>
</organism>
<dbReference type="EMBL" id="CM014078">
    <property type="protein sequence ID" value="TKS66553.1"/>
    <property type="molecule type" value="Genomic_DNA"/>
</dbReference>
<name>A0A4U5TY29_COLLU</name>
<keyword evidence="1" id="KW-0175">Coiled coil</keyword>
<feature type="compositionally biased region" description="Basic and acidic residues" evidence="2">
    <location>
        <begin position="288"/>
        <end position="299"/>
    </location>
</feature>
<evidence type="ECO:0000256" key="2">
    <source>
        <dbReference type="SAM" id="MobiDB-lite"/>
    </source>
</evidence>
<dbReference type="AlphaFoldDB" id="A0A4U5TY29"/>
<sequence length="420" mass="47554">MCDRYLEILKESAHKGNYIPAGRQLHRTPPLPDVKRHLNFCNESSLDVEQQQHNEERQSQNDHNSTFDSPHTPETKPGSLDDPSSMLRGMKGYQLIPSDLEFIEKMKEEKLIKNLQRELEEAQRLLKKETMAAELVIACREKAQAELKRFPSCEEITEWAKVVLAETSPSVDLTDVDAKSLLAMVTKEDVQRVIDGKRIELKRMETMVANKRKKEAKERAQLEKQITVEQLKIQGLMRQLTDLKSDLAREKEACEAPDMVFKVEAEKVDTSEELPAAKSQVRSRGKERKQAVKSTEKLQDATNQNKSKSKLTDSLKDDRGNKKTSETLKTKQKSTEKQTKPVRAAGGPQRRKTEEEDSDLQESEPAVKGRRKPPGGAQTAASRAKNQSKVRTGEAPRAADDGEEAQHAGLRRSKRIASRR</sequence>
<reference evidence="3 4" key="1">
    <citation type="submission" date="2019-01" db="EMBL/GenBank/DDBJ databases">
        <title>Genome Assembly of Collichthys lucidus.</title>
        <authorList>
            <person name="Cai M."/>
            <person name="Xiao S."/>
        </authorList>
    </citation>
    <scope>NUCLEOTIDE SEQUENCE [LARGE SCALE GENOMIC DNA]</scope>
    <source>
        <strain evidence="3">JT15FE1705JMU</strain>
        <tissue evidence="3">Muscle</tissue>
    </source>
</reference>
<dbReference type="Proteomes" id="UP000298787">
    <property type="component" value="Chromosome 1"/>
</dbReference>
<dbReference type="STRING" id="240159.A0A4U5TY29"/>
<proteinExistence type="predicted"/>